<dbReference type="EMBL" id="FNIT01000006">
    <property type="protein sequence ID" value="SDO41088.1"/>
    <property type="molecule type" value="Genomic_DNA"/>
</dbReference>
<evidence type="ECO:0000313" key="1">
    <source>
        <dbReference type="EMBL" id="SDO41088.1"/>
    </source>
</evidence>
<protein>
    <submittedName>
        <fullName evidence="1">Uncharacterized protein</fullName>
    </submittedName>
</protein>
<dbReference type="AlphaFoldDB" id="A0A1H0JBF7"/>
<gene>
    <name evidence="1" type="ORF">SAMN05192530_106104</name>
</gene>
<proteinExistence type="predicted"/>
<accession>A0A1H0JBF7</accession>
<sequence>MSASKEFRMFWLIGIQQALLVPVLTTVAARRKRDR</sequence>
<name>A0A1H0JBF7_9HYPH</name>
<reference evidence="1 2" key="1">
    <citation type="submission" date="2016-10" db="EMBL/GenBank/DDBJ databases">
        <authorList>
            <person name="de Groot N.N."/>
        </authorList>
    </citation>
    <scope>NUCLEOTIDE SEQUENCE [LARGE SCALE GENOMIC DNA]</scope>
    <source>
        <strain evidence="2">L7-484,KACC 16230,DSM 25025</strain>
    </source>
</reference>
<organism evidence="1 2">
    <name type="scientific">Aureimonas jatrophae</name>
    <dbReference type="NCBI Taxonomy" id="1166073"/>
    <lineage>
        <taxon>Bacteria</taxon>
        <taxon>Pseudomonadati</taxon>
        <taxon>Pseudomonadota</taxon>
        <taxon>Alphaproteobacteria</taxon>
        <taxon>Hyphomicrobiales</taxon>
        <taxon>Aurantimonadaceae</taxon>
        <taxon>Aureimonas</taxon>
    </lineage>
</organism>
<dbReference type="Proteomes" id="UP000198793">
    <property type="component" value="Unassembled WGS sequence"/>
</dbReference>
<dbReference type="STRING" id="1166073.SAMN05192530_106104"/>
<evidence type="ECO:0000313" key="2">
    <source>
        <dbReference type="Proteomes" id="UP000198793"/>
    </source>
</evidence>
<keyword evidence="2" id="KW-1185">Reference proteome</keyword>